<evidence type="ECO:0000313" key="2">
    <source>
        <dbReference type="EMBL" id="GFY94165.1"/>
    </source>
</evidence>
<dbReference type="NCBIfam" id="TIGR01640">
    <property type="entry name" value="F_box_assoc_1"/>
    <property type="match status" value="1"/>
</dbReference>
<evidence type="ECO:0000259" key="1">
    <source>
        <dbReference type="Pfam" id="PF08268"/>
    </source>
</evidence>
<comment type="caution">
    <text evidence="2">The sequence shown here is derived from an EMBL/GenBank/DDBJ whole genome shotgun (WGS) entry which is preliminary data.</text>
</comment>
<dbReference type="PANTHER" id="PTHR31672:SF13">
    <property type="entry name" value="F-BOX PROTEIN CPR30-LIKE"/>
    <property type="match status" value="1"/>
</dbReference>
<gene>
    <name evidence="2" type="ORF">Acr_09g0006110</name>
</gene>
<organism evidence="2 3">
    <name type="scientific">Actinidia rufa</name>
    <dbReference type="NCBI Taxonomy" id="165716"/>
    <lineage>
        <taxon>Eukaryota</taxon>
        <taxon>Viridiplantae</taxon>
        <taxon>Streptophyta</taxon>
        <taxon>Embryophyta</taxon>
        <taxon>Tracheophyta</taxon>
        <taxon>Spermatophyta</taxon>
        <taxon>Magnoliopsida</taxon>
        <taxon>eudicotyledons</taxon>
        <taxon>Gunneridae</taxon>
        <taxon>Pentapetalae</taxon>
        <taxon>asterids</taxon>
        <taxon>Ericales</taxon>
        <taxon>Actinidiaceae</taxon>
        <taxon>Actinidia</taxon>
    </lineage>
</organism>
<evidence type="ECO:0000313" key="3">
    <source>
        <dbReference type="Proteomes" id="UP000585474"/>
    </source>
</evidence>
<dbReference type="AlphaFoldDB" id="A0A7J0F644"/>
<reference evidence="2 3" key="1">
    <citation type="submission" date="2019-07" db="EMBL/GenBank/DDBJ databases">
        <title>De Novo Assembly of kiwifruit Actinidia rufa.</title>
        <authorList>
            <person name="Sugita-Konishi S."/>
            <person name="Sato K."/>
            <person name="Mori E."/>
            <person name="Abe Y."/>
            <person name="Kisaki G."/>
            <person name="Hamano K."/>
            <person name="Suezawa K."/>
            <person name="Otani M."/>
            <person name="Fukuda T."/>
            <person name="Manabe T."/>
            <person name="Gomi K."/>
            <person name="Tabuchi M."/>
            <person name="Akimitsu K."/>
            <person name="Kataoka I."/>
        </authorList>
    </citation>
    <scope>NUCLEOTIDE SEQUENCE [LARGE SCALE GENOMIC DNA]</scope>
    <source>
        <strain evidence="3">cv. Fuchu</strain>
    </source>
</reference>
<dbReference type="InterPro" id="IPR050796">
    <property type="entry name" value="SCF_F-box_component"/>
</dbReference>
<keyword evidence="3" id="KW-1185">Reference proteome</keyword>
<feature type="domain" description="F-box associated beta-propeller type 3" evidence="1">
    <location>
        <begin position="21"/>
        <end position="277"/>
    </location>
</feature>
<dbReference type="InterPro" id="IPR017451">
    <property type="entry name" value="F-box-assoc_interact_dom"/>
</dbReference>
<name>A0A7J0F644_9ERIC</name>
<accession>A0A7J0F644</accession>
<dbReference type="InterPro" id="IPR013187">
    <property type="entry name" value="F-box-assoc_dom_typ3"/>
</dbReference>
<proteinExistence type="predicted"/>
<protein>
    <recommendedName>
        <fullName evidence="1">F-box associated beta-propeller type 3 domain-containing protein</fullName>
    </recommendedName>
</protein>
<dbReference type="Proteomes" id="UP000585474">
    <property type="component" value="Unassembled WGS sequence"/>
</dbReference>
<dbReference type="EMBL" id="BJWL01000009">
    <property type="protein sequence ID" value="GFY94165.1"/>
    <property type="molecule type" value="Genomic_DNA"/>
</dbReference>
<dbReference type="OrthoDB" id="591557at2759"/>
<sequence length="299" mass="34860">MDEDGDVKPVCKPWTKRSSHKYLKLLGSCNGLLLLQIDNDLFLWNPLTSFFKKGLSCNLLWEYGYDVVVGGLCYDSSTDEYKAVMAFSEKILHFGDQFVIVGSFKIRNWLMIDFPYRVSTVNSGPVVNGYLHWYASCYSFFHQIIYFNSRIYEFEKVPMPQPKHHSGDYLLGLGALDGCLCMTRWKNPRIQEGDIEVLVMKEYGVEISWTILFTISNLNLRFYDDLFPLGYTKNGEALMKVCDRFISWSRRAFNPDHNSHIRVFNSDNNTHREIPIQLEYYHLDAIFYQESLVTPTGYN</sequence>
<dbReference type="PANTHER" id="PTHR31672">
    <property type="entry name" value="BNACNNG10540D PROTEIN"/>
    <property type="match status" value="1"/>
</dbReference>
<dbReference type="Pfam" id="PF08268">
    <property type="entry name" value="FBA_3"/>
    <property type="match status" value="1"/>
</dbReference>